<organism evidence="5 6">
    <name type="scientific">Elsinoe australis</name>
    <dbReference type="NCBI Taxonomy" id="40998"/>
    <lineage>
        <taxon>Eukaryota</taxon>
        <taxon>Fungi</taxon>
        <taxon>Dikarya</taxon>
        <taxon>Ascomycota</taxon>
        <taxon>Pezizomycotina</taxon>
        <taxon>Dothideomycetes</taxon>
        <taxon>Dothideomycetidae</taxon>
        <taxon>Myriangiales</taxon>
        <taxon>Elsinoaceae</taxon>
        <taxon>Elsinoe</taxon>
    </lineage>
</organism>
<dbReference type="GO" id="GO:0006897">
    <property type="term" value="P:endocytosis"/>
    <property type="evidence" value="ECO:0007669"/>
    <property type="project" value="TreeGrafter"/>
</dbReference>
<sequence length="726" mass="82547">MTAFSQPLNTESLESLQSEDARKVMDTVDRLRKAGLGSIVQLPQIVTVGDQSSGKSSTLEAITGIPFPRKENLCTRFATQIVMRRSKTESVSVAIMPDKLRPSHEQEKLKAMDLKLDDFSKLGELVVVATEAMGLDQPDQSTVQAFSRDVLNIEISGPTRPQLTLVDLPGLIHSETKQQSREDVKLITDLVEEYIKEKRTIVLAVVSAKNDYANQIVLKKARDLEAADRTLGIITKTDYLEAGSENERAWLELAQNGDVMFGLGWHMLRNRTPKEMDQSLEYRDQVETHFFNSGTYRGLDRDTLGIHTLRNRLSTLLYEHLTKELPLLHKELRQKHEETTKALGKLGEARSSTEEQKQYLMQLGQEFEKTAGWAVSGYYELDFFSQIDNEASILHPSNVSRLRAAVQHANLQFASQMRQYGSKFKVVDGPPEITELEEKEAKNFHFTKYYKRAESSQLVQSHQEAVKWVRHILERSRGRELPGNFNPAIIGQLFREQSINWASLATDHVGKVATLCDSFVQKLLRSITTPDVFTKIYTNIVEPELKARSDRAHDELSKIIKDKNGDPITYNHYYTSTIQKMRAQKLERKFKDFMEKKGSTTTDLCGDRQTSFNTASLVQAMSDTVVEEDMVKFSAEDALICHLAYYKDELKFFVNCVTKHVIERHLIADLPSKIISSVKFGLMSPDDLRILAAEPSAMMQERDHLRKKKETLENGVKQFKLAMGGF</sequence>
<keyword evidence="6" id="KW-1185">Reference proteome</keyword>
<accession>A0A2P8A2P2</accession>
<dbReference type="InterPro" id="IPR030381">
    <property type="entry name" value="G_DYNAMIN_dom"/>
</dbReference>
<protein>
    <submittedName>
        <fullName evidence="5">Interferon-induced GTP-binding protein Mx2</fullName>
    </submittedName>
</protein>
<dbReference type="GO" id="GO:0048312">
    <property type="term" value="P:intracellular distribution of mitochondria"/>
    <property type="evidence" value="ECO:0007669"/>
    <property type="project" value="TreeGrafter"/>
</dbReference>
<dbReference type="Pfam" id="PF00350">
    <property type="entry name" value="Dynamin_N"/>
    <property type="match status" value="1"/>
</dbReference>
<keyword evidence="1" id="KW-0547">Nucleotide-binding</keyword>
<dbReference type="STRING" id="40998.A0A2P8A2P2"/>
<dbReference type="PRINTS" id="PR00195">
    <property type="entry name" value="DYNAMIN"/>
</dbReference>
<dbReference type="PROSITE" id="PS51388">
    <property type="entry name" value="GED"/>
    <property type="match status" value="1"/>
</dbReference>
<evidence type="ECO:0000259" key="3">
    <source>
        <dbReference type="PROSITE" id="PS51388"/>
    </source>
</evidence>
<dbReference type="GO" id="GO:0016020">
    <property type="term" value="C:membrane"/>
    <property type="evidence" value="ECO:0007669"/>
    <property type="project" value="TreeGrafter"/>
</dbReference>
<evidence type="ECO:0000256" key="2">
    <source>
        <dbReference type="ARBA" id="ARBA00023134"/>
    </source>
</evidence>
<feature type="domain" description="Dynamin-type G" evidence="4">
    <location>
        <begin position="39"/>
        <end position="326"/>
    </location>
</feature>
<dbReference type="GO" id="GO:0000266">
    <property type="term" value="P:mitochondrial fission"/>
    <property type="evidence" value="ECO:0007669"/>
    <property type="project" value="TreeGrafter"/>
</dbReference>
<gene>
    <name evidence="5" type="ORF">B9Z65_3815</name>
</gene>
<dbReference type="OrthoDB" id="415706at2759"/>
<dbReference type="CDD" id="cd08771">
    <property type="entry name" value="DLP_1"/>
    <property type="match status" value="1"/>
</dbReference>
<dbReference type="GO" id="GO:0005739">
    <property type="term" value="C:mitochondrion"/>
    <property type="evidence" value="ECO:0007669"/>
    <property type="project" value="TreeGrafter"/>
</dbReference>
<comment type="caution">
    <text evidence="5">The sequence shown here is derived from an EMBL/GenBank/DDBJ whole genome shotgun (WGS) entry which is preliminary data.</text>
</comment>
<dbReference type="InterPro" id="IPR027417">
    <property type="entry name" value="P-loop_NTPase"/>
</dbReference>
<evidence type="ECO:0000259" key="4">
    <source>
        <dbReference type="PROSITE" id="PS51718"/>
    </source>
</evidence>
<dbReference type="Gene3D" id="3.40.50.300">
    <property type="entry name" value="P-loop containing nucleotide triphosphate hydrolases"/>
    <property type="match status" value="1"/>
</dbReference>
<keyword evidence="2" id="KW-0342">GTP-binding</keyword>
<evidence type="ECO:0000256" key="1">
    <source>
        <dbReference type="ARBA" id="ARBA00022741"/>
    </source>
</evidence>
<dbReference type="GO" id="GO:0003924">
    <property type="term" value="F:GTPase activity"/>
    <property type="evidence" value="ECO:0007669"/>
    <property type="project" value="InterPro"/>
</dbReference>
<reference evidence="5 6" key="1">
    <citation type="submission" date="2017-05" db="EMBL/GenBank/DDBJ databases">
        <title>Draft genome sequence of Elsinoe australis.</title>
        <authorList>
            <person name="Cheng Q."/>
        </authorList>
    </citation>
    <scope>NUCLEOTIDE SEQUENCE [LARGE SCALE GENOMIC DNA]</scope>
    <source>
        <strain evidence="5 6">NL1</strain>
    </source>
</reference>
<dbReference type="SMART" id="SM00053">
    <property type="entry name" value="DYNc"/>
    <property type="match status" value="1"/>
</dbReference>
<dbReference type="GO" id="GO:0005874">
    <property type="term" value="C:microtubule"/>
    <property type="evidence" value="ECO:0007669"/>
    <property type="project" value="TreeGrafter"/>
</dbReference>
<dbReference type="PANTHER" id="PTHR11566">
    <property type="entry name" value="DYNAMIN"/>
    <property type="match status" value="1"/>
</dbReference>
<name>A0A2P8A2P2_9PEZI</name>
<dbReference type="Pfam" id="PF01031">
    <property type="entry name" value="Dynamin_M"/>
    <property type="match status" value="1"/>
</dbReference>
<dbReference type="AlphaFoldDB" id="A0A2P8A2P2"/>
<evidence type="ECO:0000313" key="6">
    <source>
        <dbReference type="Proteomes" id="UP000243723"/>
    </source>
</evidence>
<dbReference type="SUPFAM" id="SSF52540">
    <property type="entry name" value="P-loop containing nucleoside triphosphate hydrolases"/>
    <property type="match status" value="1"/>
</dbReference>
<feature type="domain" description="GED" evidence="3">
    <location>
        <begin position="635"/>
        <end position="726"/>
    </location>
</feature>
<evidence type="ECO:0000313" key="5">
    <source>
        <dbReference type="EMBL" id="PSK54726.1"/>
    </source>
</evidence>
<dbReference type="InterPro" id="IPR045063">
    <property type="entry name" value="Dynamin_N"/>
</dbReference>
<dbReference type="GO" id="GO:0008017">
    <property type="term" value="F:microtubule binding"/>
    <property type="evidence" value="ECO:0007669"/>
    <property type="project" value="TreeGrafter"/>
</dbReference>
<dbReference type="InterPro" id="IPR022812">
    <property type="entry name" value="Dynamin"/>
</dbReference>
<dbReference type="InterPro" id="IPR001401">
    <property type="entry name" value="Dynamin_GTPase"/>
</dbReference>
<dbReference type="GO" id="GO:0016559">
    <property type="term" value="P:peroxisome fission"/>
    <property type="evidence" value="ECO:0007669"/>
    <property type="project" value="TreeGrafter"/>
</dbReference>
<dbReference type="InterPro" id="IPR020850">
    <property type="entry name" value="GED_dom"/>
</dbReference>
<proteinExistence type="predicted"/>
<dbReference type="InterPro" id="IPR000375">
    <property type="entry name" value="Dynamin_stalk"/>
</dbReference>
<dbReference type="PROSITE" id="PS51718">
    <property type="entry name" value="G_DYNAMIN_2"/>
    <property type="match status" value="1"/>
</dbReference>
<dbReference type="GO" id="GO:0005525">
    <property type="term" value="F:GTP binding"/>
    <property type="evidence" value="ECO:0007669"/>
    <property type="project" value="InterPro"/>
</dbReference>
<dbReference type="Proteomes" id="UP000243723">
    <property type="component" value="Unassembled WGS sequence"/>
</dbReference>
<dbReference type="PANTHER" id="PTHR11566:SF66">
    <property type="entry name" value="INTERFERON-INDUCED GTP-BINDING PROTEIN MX"/>
    <property type="match status" value="1"/>
</dbReference>
<dbReference type="EMBL" id="NHZQ01000072">
    <property type="protein sequence ID" value="PSK54726.1"/>
    <property type="molecule type" value="Genomic_DNA"/>
</dbReference>
<dbReference type="FunFam" id="3.40.50.300:FF:001425">
    <property type="entry name" value="Dynamin GTPase, putative"/>
    <property type="match status" value="1"/>
</dbReference>